<reference evidence="3" key="1">
    <citation type="submission" date="2021-02" db="EMBL/GenBank/DDBJ databases">
        <authorList>
            <person name="Nowell W R."/>
        </authorList>
    </citation>
    <scope>NUCLEOTIDE SEQUENCE</scope>
</reference>
<dbReference type="AlphaFoldDB" id="A0A813ZQU9"/>
<sequence length="158" mass="18745">MKLLLVIFLIIRPEQYFFQQFIQNDTHLIENRLQQLHKSSEKTSIKSILSNKIFLFSIPCLFIVIIATVLTIYLTKDQMKDFVNRMGIRQRGPVIHEFNPHGLTLSNDQSHSRIPDDNNKLIFVNERQKREHTSNKYQQNSISDHRRSQSATDLFLYR</sequence>
<dbReference type="OrthoDB" id="9996064at2759"/>
<dbReference type="EMBL" id="CAJNON010000065">
    <property type="protein sequence ID" value="CAF0903072.1"/>
    <property type="molecule type" value="Genomic_DNA"/>
</dbReference>
<feature type="region of interest" description="Disordered" evidence="1">
    <location>
        <begin position="126"/>
        <end position="158"/>
    </location>
</feature>
<dbReference type="Proteomes" id="UP000663891">
    <property type="component" value="Unassembled WGS sequence"/>
</dbReference>
<keyword evidence="2" id="KW-0812">Transmembrane</keyword>
<comment type="caution">
    <text evidence="3">The sequence shown here is derived from an EMBL/GenBank/DDBJ whole genome shotgun (WGS) entry which is preliminary data.</text>
</comment>
<proteinExistence type="predicted"/>
<evidence type="ECO:0000256" key="2">
    <source>
        <dbReference type="SAM" id="Phobius"/>
    </source>
</evidence>
<accession>A0A813ZQU9</accession>
<dbReference type="Proteomes" id="UP000663881">
    <property type="component" value="Unassembled WGS sequence"/>
</dbReference>
<evidence type="ECO:0000313" key="4">
    <source>
        <dbReference type="EMBL" id="CAF3674749.1"/>
    </source>
</evidence>
<dbReference type="EMBL" id="CAJOAY010000480">
    <property type="protein sequence ID" value="CAF3674749.1"/>
    <property type="molecule type" value="Genomic_DNA"/>
</dbReference>
<evidence type="ECO:0000313" key="5">
    <source>
        <dbReference type="Proteomes" id="UP000663891"/>
    </source>
</evidence>
<evidence type="ECO:0000256" key="1">
    <source>
        <dbReference type="SAM" id="MobiDB-lite"/>
    </source>
</evidence>
<gene>
    <name evidence="4" type="ORF">OKA104_LOCUS10695</name>
    <name evidence="3" type="ORF">VCS650_LOCUS9418</name>
</gene>
<name>A0A813ZQU9_9BILA</name>
<feature type="transmembrane region" description="Helical" evidence="2">
    <location>
        <begin position="53"/>
        <end position="75"/>
    </location>
</feature>
<keyword evidence="2" id="KW-1133">Transmembrane helix</keyword>
<evidence type="ECO:0000313" key="3">
    <source>
        <dbReference type="EMBL" id="CAF0903072.1"/>
    </source>
</evidence>
<organism evidence="3 5">
    <name type="scientific">Adineta steineri</name>
    <dbReference type="NCBI Taxonomy" id="433720"/>
    <lineage>
        <taxon>Eukaryota</taxon>
        <taxon>Metazoa</taxon>
        <taxon>Spiralia</taxon>
        <taxon>Gnathifera</taxon>
        <taxon>Rotifera</taxon>
        <taxon>Eurotatoria</taxon>
        <taxon>Bdelloidea</taxon>
        <taxon>Adinetida</taxon>
        <taxon>Adinetidae</taxon>
        <taxon>Adineta</taxon>
    </lineage>
</organism>
<protein>
    <submittedName>
        <fullName evidence="3">Uncharacterized protein</fullName>
    </submittedName>
</protein>
<keyword evidence="2" id="KW-0472">Membrane</keyword>